<evidence type="ECO:0000313" key="2">
    <source>
        <dbReference type="EMBL" id="EGW01060.1"/>
    </source>
</evidence>
<gene>
    <name evidence="2" type="ORF">I79_017573</name>
</gene>
<feature type="non-terminal residue" evidence="2">
    <location>
        <position position="1"/>
    </location>
</feature>
<protein>
    <submittedName>
        <fullName evidence="2">60S ribosomal protein L28</fullName>
    </submittedName>
</protein>
<feature type="region of interest" description="Disordered" evidence="1">
    <location>
        <begin position="38"/>
        <end position="63"/>
    </location>
</feature>
<dbReference type="GO" id="GO:0005840">
    <property type="term" value="C:ribosome"/>
    <property type="evidence" value="ECO:0007669"/>
    <property type="project" value="UniProtKB-KW"/>
</dbReference>
<feature type="compositionally biased region" description="Basic and acidic residues" evidence="1">
    <location>
        <begin position="38"/>
        <end position="52"/>
    </location>
</feature>
<dbReference type="AlphaFoldDB" id="G3I2E3"/>
<evidence type="ECO:0000313" key="3">
    <source>
        <dbReference type="Proteomes" id="UP000001075"/>
    </source>
</evidence>
<evidence type="ECO:0000256" key="1">
    <source>
        <dbReference type="SAM" id="MobiDB-lite"/>
    </source>
</evidence>
<proteinExistence type="predicted"/>
<organism evidence="2 3">
    <name type="scientific">Cricetulus griseus</name>
    <name type="common">Chinese hamster</name>
    <name type="synonym">Cricetulus barabensis griseus</name>
    <dbReference type="NCBI Taxonomy" id="10029"/>
    <lineage>
        <taxon>Eukaryota</taxon>
        <taxon>Metazoa</taxon>
        <taxon>Chordata</taxon>
        <taxon>Craniata</taxon>
        <taxon>Vertebrata</taxon>
        <taxon>Euteleostomi</taxon>
        <taxon>Mammalia</taxon>
        <taxon>Eutheria</taxon>
        <taxon>Euarchontoglires</taxon>
        <taxon>Glires</taxon>
        <taxon>Rodentia</taxon>
        <taxon>Myomorpha</taxon>
        <taxon>Muroidea</taxon>
        <taxon>Cricetidae</taxon>
        <taxon>Cricetinae</taxon>
        <taxon>Cricetulus</taxon>
    </lineage>
</organism>
<accession>G3I2E3</accession>
<dbReference type="Proteomes" id="UP000001075">
    <property type="component" value="Unassembled WGS sequence"/>
</dbReference>
<reference evidence="3" key="1">
    <citation type="journal article" date="2011" name="Nat. Biotechnol.">
        <title>The genomic sequence of the Chinese hamster ovary (CHO)-K1 cell line.</title>
        <authorList>
            <person name="Xu X."/>
            <person name="Nagarajan H."/>
            <person name="Lewis N.E."/>
            <person name="Pan S."/>
            <person name="Cai Z."/>
            <person name="Liu X."/>
            <person name="Chen W."/>
            <person name="Xie M."/>
            <person name="Wang W."/>
            <person name="Hammond S."/>
            <person name="Andersen M.R."/>
            <person name="Neff N."/>
            <person name="Passarelli B."/>
            <person name="Koh W."/>
            <person name="Fan H.C."/>
            <person name="Wang J."/>
            <person name="Gui Y."/>
            <person name="Lee K.H."/>
            <person name="Betenbaugh M.J."/>
            <person name="Quake S.R."/>
            <person name="Famili I."/>
            <person name="Palsson B.O."/>
            <person name="Wang J."/>
        </authorList>
    </citation>
    <scope>NUCLEOTIDE SEQUENCE [LARGE SCALE GENOMIC DNA]</scope>
    <source>
        <strain evidence="3">CHO K1 cell line</strain>
    </source>
</reference>
<name>G3I2E3_CRIGR</name>
<keyword evidence="2" id="KW-0687">Ribonucleoprotein</keyword>
<dbReference type="Gene3D" id="3.30.390.110">
    <property type="match status" value="1"/>
</dbReference>
<dbReference type="EMBL" id="JH001131">
    <property type="protein sequence ID" value="EGW01060.1"/>
    <property type="molecule type" value="Genomic_DNA"/>
</dbReference>
<sequence>LRTTINKNAQTTLSSIRHMIRKNKYSPNLRMAAIHRDTTEDRDGEEEVHLSHQELLSPTPQKQ</sequence>
<dbReference type="GlyGen" id="G3I2E3">
    <property type="glycosylation" value="1 site"/>
</dbReference>
<dbReference type="STRING" id="10029.G3I2E3"/>
<keyword evidence="2" id="KW-0689">Ribosomal protein</keyword>
<feature type="compositionally biased region" description="Polar residues" evidence="1">
    <location>
        <begin position="54"/>
        <end position="63"/>
    </location>
</feature>
<dbReference type="InParanoid" id="G3I2E3"/>